<keyword evidence="1" id="KW-0233">DNA recombination</keyword>
<evidence type="ECO:0000313" key="3">
    <source>
        <dbReference type="Proteomes" id="UP000789901"/>
    </source>
</evidence>
<evidence type="ECO:0000313" key="2">
    <source>
        <dbReference type="EMBL" id="CAG8820194.1"/>
    </source>
</evidence>
<feature type="non-terminal residue" evidence="2">
    <location>
        <position position="1"/>
    </location>
</feature>
<dbReference type="SUPFAM" id="SSF56349">
    <property type="entry name" value="DNA breaking-rejoining enzymes"/>
    <property type="match status" value="1"/>
</dbReference>
<sequence>TILIPPDNSKNKFKLVNDIFLYLSKRSNECKVTDALFLECVRKKGDIKKEIWYQLLQMGANKLKNMLHQIALNTGIKLDDCKITNYSARRSAIMIFKAANIPEDELMNFSGHRSREGIRLYSKPTDDQQLNSTTMLIPNATVDDNLEEFYSYLVNCIPIMNQRMMTITR</sequence>
<dbReference type="Proteomes" id="UP000789901">
    <property type="component" value="Unassembled WGS sequence"/>
</dbReference>
<dbReference type="EMBL" id="CAJVQB010033730">
    <property type="protein sequence ID" value="CAG8820194.1"/>
    <property type="molecule type" value="Genomic_DNA"/>
</dbReference>
<reference evidence="2 3" key="1">
    <citation type="submission" date="2021-06" db="EMBL/GenBank/DDBJ databases">
        <authorList>
            <person name="Kallberg Y."/>
            <person name="Tangrot J."/>
            <person name="Rosling A."/>
        </authorList>
    </citation>
    <scope>NUCLEOTIDE SEQUENCE [LARGE SCALE GENOMIC DNA]</scope>
    <source>
        <strain evidence="2 3">120-4 pot B 10/14</strain>
    </source>
</reference>
<dbReference type="InterPro" id="IPR013762">
    <property type="entry name" value="Integrase-like_cat_sf"/>
</dbReference>
<protein>
    <submittedName>
        <fullName evidence="2">23961_t:CDS:1</fullName>
    </submittedName>
</protein>
<dbReference type="InterPro" id="IPR011010">
    <property type="entry name" value="DNA_brk_join_enz"/>
</dbReference>
<accession>A0ABN7W7W4</accession>
<dbReference type="Gene3D" id="1.10.443.10">
    <property type="entry name" value="Intergrase catalytic core"/>
    <property type="match status" value="1"/>
</dbReference>
<proteinExistence type="predicted"/>
<organism evidence="2 3">
    <name type="scientific">Gigaspora margarita</name>
    <dbReference type="NCBI Taxonomy" id="4874"/>
    <lineage>
        <taxon>Eukaryota</taxon>
        <taxon>Fungi</taxon>
        <taxon>Fungi incertae sedis</taxon>
        <taxon>Mucoromycota</taxon>
        <taxon>Glomeromycotina</taxon>
        <taxon>Glomeromycetes</taxon>
        <taxon>Diversisporales</taxon>
        <taxon>Gigasporaceae</taxon>
        <taxon>Gigaspora</taxon>
    </lineage>
</organism>
<gene>
    <name evidence="2" type="ORF">GMARGA_LOCUS27507</name>
</gene>
<evidence type="ECO:0000256" key="1">
    <source>
        <dbReference type="ARBA" id="ARBA00023172"/>
    </source>
</evidence>
<comment type="caution">
    <text evidence="2">The sequence shown here is derived from an EMBL/GenBank/DDBJ whole genome shotgun (WGS) entry which is preliminary data.</text>
</comment>
<name>A0ABN7W7W4_GIGMA</name>
<keyword evidence="3" id="KW-1185">Reference proteome</keyword>